<accession>A0AA88CTX8</accession>
<organism evidence="1 2">
    <name type="scientific">Ficus carica</name>
    <name type="common">Common fig</name>
    <dbReference type="NCBI Taxonomy" id="3494"/>
    <lineage>
        <taxon>Eukaryota</taxon>
        <taxon>Viridiplantae</taxon>
        <taxon>Streptophyta</taxon>
        <taxon>Embryophyta</taxon>
        <taxon>Tracheophyta</taxon>
        <taxon>Spermatophyta</taxon>
        <taxon>Magnoliopsida</taxon>
        <taxon>eudicotyledons</taxon>
        <taxon>Gunneridae</taxon>
        <taxon>Pentapetalae</taxon>
        <taxon>rosids</taxon>
        <taxon>fabids</taxon>
        <taxon>Rosales</taxon>
        <taxon>Moraceae</taxon>
        <taxon>Ficeae</taxon>
        <taxon>Ficus</taxon>
    </lineage>
</organism>
<protein>
    <submittedName>
        <fullName evidence="1">Uncharacterized protein</fullName>
    </submittedName>
</protein>
<keyword evidence="2" id="KW-1185">Reference proteome</keyword>
<dbReference type="AlphaFoldDB" id="A0AA88CTX8"/>
<name>A0AA88CTX8_FICCA</name>
<evidence type="ECO:0000313" key="2">
    <source>
        <dbReference type="Proteomes" id="UP001187192"/>
    </source>
</evidence>
<evidence type="ECO:0000313" key="1">
    <source>
        <dbReference type="EMBL" id="GMN31525.1"/>
    </source>
</evidence>
<dbReference type="EMBL" id="BTGU01000003">
    <property type="protein sequence ID" value="GMN31525.1"/>
    <property type="molecule type" value="Genomic_DNA"/>
</dbReference>
<reference evidence="1" key="1">
    <citation type="submission" date="2023-07" db="EMBL/GenBank/DDBJ databases">
        <title>draft genome sequence of fig (Ficus carica).</title>
        <authorList>
            <person name="Takahashi T."/>
            <person name="Nishimura K."/>
        </authorList>
    </citation>
    <scope>NUCLEOTIDE SEQUENCE</scope>
</reference>
<proteinExistence type="predicted"/>
<dbReference type="Proteomes" id="UP001187192">
    <property type="component" value="Unassembled WGS sequence"/>
</dbReference>
<sequence length="100" mass="10797">MRAGRRVANVDPCSTGEAGQIGGARQVLCSPIGDATRRSTTQPARTRHRAATRGEIGWVGVGGTRDFQSPSPFSVFDCYARIRTFVLFFVALAGETTHKK</sequence>
<gene>
    <name evidence="1" type="ORF">TIFTF001_003299</name>
</gene>
<comment type="caution">
    <text evidence="1">The sequence shown here is derived from an EMBL/GenBank/DDBJ whole genome shotgun (WGS) entry which is preliminary data.</text>
</comment>